<organism evidence="2 3">
    <name type="scientific">Paracidovorax cattleyae</name>
    <dbReference type="NCBI Taxonomy" id="80868"/>
    <lineage>
        <taxon>Bacteria</taxon>
        <taxon>Pseudomonadati</taxon>
        <taxon>Pseudomonadota</taxon>
        <taxon>Betaproteobacteria</taxon>
        <taxon>Burkholderiales</taxon>
        <taxon>Comamonadaceae</taxon>
        <taxon>Paracidovorax</taxon>
    </lineage>
</organism>
<dbReference type="RefSeq" id="WP_092831846.1">
    <property type="nucleotide sequence ID" value="NZ_FNJL01000001.1"/>
</dbReference>
<dbReference type="EMBL" id="FNJL01000001">
    <property type="protein sequence ID" value="SDO54731.1"/>
    <property type="molecule type" value="Genomic_DNA"/>
</dbReference>
<sequence length="208" mass="21603">MKDDPTMREQLSALADGGIGEAEWGEAFAYAQTAEGRETWAVYHLIGDVLRSPELARPGSAALADRVMSRLAQEERPSAQVALPDAAVPLAAAAVQAQGEAANAAVFRWKMVAGLASLAAVGVLGWSSLSGGAPAGDATRLAAVPSRMEAPAATTLVSATDPAGEPQVMLRDPRLDELLAAHRQYGGASALQMPAGFLRNATFETPQR</sequence>
<dbReference type="InterPro" id="IPR052383">
    <property type="entry name" value="Anti-sigma-E_RseA-like"/>
</dbReference>
<dbReference type="CDD" id="cd16328">
    <property type="entry name" value="RseA_N"/>
    <property type="match status" value="1"/>
</dbReference>
<dbReference type="SUPFAM" id="SSF89069">
    <property type="entry name" value="N-terminal, cytoplasmic domain of anti-sigmaE factor RseA"/>
    <property type="match status" value="1"/>
</dbReference>
<dbReference type="Proteomes" id="UP000199317">
    <property type="component" value="Unassembled WGS sequence"/>
</dbReference>
<dbReference type="PANTHER" id="PTHR38104:SF1">
    <property type="entry name" value="ANTI-SIGMA-E FACTOR RSEA"/>
    <property type="match status" value="1"/>
</dbReference>
<accession>A0A1H0KG37</accession>
<evidence type="ECO:0000259" key="1">
    <source>
        <dbReference type="Pfam" id="PF03872"/>
    </source>
</evidence>
<dbReference type="InterPro" id="IPR005572">
    <property type="entry name" value="Anti-sigma_E_RseA_N"/>
</dbReference>
<keyword evidence="3" id="KW-1185">Reference proteome</keyword>
<dbReference type="GO" id="GO:0016989">
    <property type="term" value="F:sigma factor antagonist activity"/>
    <property type="evidence" value="ECO:0007669"/>
    <property type="project" value="InterPro"/>
</dbReference>
<evidence type="ECO:0000313" key="2">
    <source>
        <dbReference type="EMBL" id="SDO54731.1"/>
    </source>
</evidence>
<gene>
    <name evidence="2" type="ORF">SAMN04489708_101210</name>
</gene>
<dbReference type="Pfam" id="PF03872">
    <property type="entry name" value="RseA_N"/>
    <property type="match status" value="1"/>
</dbReference>
<dbReference type="PANTHER" id="PTHR38104">
    <property type="match status" value="1"/>
</dbReference>
<proteinExistence type="predicted"/>
<dbReference type="InterPro" id="IPR036147">
    <property type="entry name" value="Anti-sigma_E_RseA_N_sf"/>
</dbReference>
<dbReference type="Gene3D" id="1.10.10.880">
    <property type="entry name" value="Anti sigma-E protein RseA, N-terminal domain"/>
    <property type="match status" value="1"/>
</dbReference>
<reference evidence="3" key="1">
    <citation type="submission" date="2016-10" db="EMBL/GenBank/DDBJ databases">
        <authorList>
            <person name="Varghese N."/>
            <person name="Submissions S."/>
        </authorList>
    </citation>
    <scope>NUCLEOTIDE SEQUENCE [LARGE SCALE GENOMIC DNA]</scope>
    <source>
        <strain evidence="3">DSM 17101</strain>
    </source>
</reference>
<dbReference type="AlphaFoldDB" id="A0A1H0KG37"/>
<protein>
    <submittedName>
        <fullName evidence="2">Anti sigma-E protein, RseA</fullName>
    </submittedName>
</protein>
<feature type="domain" description="Anti sigma-E protein RseA N-terminal" evidence="1">
    <location>
        <begin position="8"/>
        <end position="83"/>
    </location>
</feature>
<evidence type="ECO:0000313" key="3">
    <source>
        <dbReference type="Proteomes" id="UP000199317"/>
    </source>
</evidence>
<dbReference type="OrthoDB" id="8561243at2"/>
<name>A0A1H0KG37_9BURK</name>